<organism evidence="6 7">
    <name type="scientific">Caballeronia udeis</name>
    <dbReference type="NCBI Taxonomy" id="1232866"/>
    <lineage>
        <taxon>Bacteria</taxon>
        <taxon>Pseudomonadati</taxon>
        <taxon>Pseudomonadota</taxon>
        <taxon>Betaproteobacteria</taxon>
        <taxon>Burkholderiales</taxon>
        <taxon>Burkholderiaceae</taxon>
        <taxon>Caballeronia</taxon>
    </lineage>
</organism>
<evidence type="ECO:0000256" key="4">
    <source>
        <dbReference type="ARBA" id="ARBA00022729"/>
    </source>
</evidence>
<reference evidence="6 7" key="1">
    <citation type="submission" date="2016-01" db="EMBL/GenBank/DDBJ databases">
        <authorList>
            <person name="Oliw E.H."/>
        </authorList>
    </citation>
    <scope>NUCLEOTIDE SEQUENCE [LARGE SCALE GENOMIC DNA]</scope>
    <source>
        <strain evidence="6">LMG 27134</strain>
    </source>
</reference>
<dbReference type="Gene3D" id="3.10.105.10">
    <property type="entry name" value="Dipeptide-binding Protein, Domain 3"/>
    <property type="match status" value="1"/>
</dbReference>
<dbReference type="Gene3D" id="3.40.190.10">
    <property type="entry name" value="Periplasmic binding protein-like II"/>
    <property type="match status" value="1"/>
</dbReference>
<dbReference type="Proteomes" id="UP000054683">
    <property type="component" value="Unassembled WGS sequence"/>
</dbReference>
<sequence>MNNAVDDTTQDSTTTTLSRREFLKLAAAAGMVGLVGEGLLGSSAFAQVPKKGGHLKLGLGGGATTDSQDPATFISQVSLVNSRIWGDTLVEVDPLKGTAVPSLAESWTNTPDAKTWTFKIRKGVHFHNGKELTVDDCLATLKRHSDEKSASTALSVMKMMGSIGKQGDTLVITLPSGNAELPLLLSDWRLVMQPNGGYDNPASGVGTGPYKLTSWAAGVRSTYEKNTNDWRSDRGHVQSVELLVMNDATARIAALTSGQVHFINLINPKTIDLLKRSPNVQILSTPGRAHYTFPMHCDTAPFNNNDLRMALKYAINREEMVRKVLGGYGKVGNDFPINNTYALFPEGIEQRTYDPDKAKFYYKKSGYSGSIVLHTAEIAFPGAVDAAVLFQESAKKAGISIDVKRDPDDGFWNNVWLKVPFCQCFWTGRPTQDQMYSLVYQSGATWNESRFVRPDFDQLLLEARAELNEEKRKDMYRSMAMMVRDDGGEILPMFNNYLNAATKEVKGYVHDIGLDMSSGYVASRVWLNT</sequence>
<dbReference type="InterPro" id="IPR030678">
    <property type="entry name" value="Peptide/Ni-bd"/>
</dbReference>
<dbReference type="InterPro" id="IPR039424">
    <property type="entry name" value="SBP_5"/>
</dbReference>
<dbReference type="RefSeq" id="WP_062087013.1">
    <property type="nucleotide sequence ID" value="NZ_FCOK02000022.1"/>
</dbReference>
<dbReference type="InterPro" id="IPR006311">
    <property type="entry name" value="TAT_signal"/>
</dbReference>
<dbReference type="EMBL" id="FCOK02000022">
    <property type="protein sequence ID" value="SAL37443.1"/>
    <property type="molecule type" value="Genomic_DNA"/>
</dbReference>
<keyword evidence="4" id="KW-0732">Signal</keyword>
<dbReference type="GO" id="GO:0015833">
    <property type="term" value="P:peptide transport"/>
    <property type="evidence" value="ECO:0007669"/>
    <property type="project" value="TreeGrafter"/>
</dbReference>
<dbReference type="PROSITE" id="PS51318">
    <property type="entry name" value="TAT"/>
    <property type="match status" value="1"/>
</dbReference>
<dbReference type="GO" id="GO:0030288">
    <property type="term" value="C:outer membrane-bounded periplasmic space"/>
    <property type="evidence" value="ECO:0007669"/>
    <property type="project" value="UniProtKB-ARBA"/>
</dbReference>
<accession>A0A158GZX0</accession>
<dbReference type="GO" id="GO:1904680">
    <property type="term" value="F:peptide transmembrane transporter activity"/>
    <property type="evidence" value="ECO:0007669"/>
    <property type="project" value="TreeGrafter"/>
</dbReference>
<dbReference type="GO" id="GO:0043190">
    <property type="term" value="C:ATP-binding cassette (ABC) transporter complex"/>
    <property type="evidence" value="ECO:0007669"/>
    <property type="project" value="InterPro"/>
</dbReference>
<dbReference type="OrthoDB" id="9801799at2"/>
<dbReference type="PANTHER" id="PTHR30290">
    <property type="entry name" value="PERIPLASMIC BINDING COMPONENT OF ABC TRANSPORTER"/>
    <property type="match status" value="1"/>
</dbReference>
<evidence type="ECO:0000259" key="5">
    <source>
        <dbReference type="Pfam" id="PF00496"/>
    </source>
</evidence>
<dbReference type="InterPro" id="IPR019546">
    <property type="entry name" value="TAT_signal_bac_arc"/>
</dbReference>
<dbReference type="SUPFAM" id="SSF53850">
    <property type="entry name" value="Periplasmic binding protein-like II"/>
    <property type="match status" value="1"/>
</dbReference>
<evidence type="ECO:0000313" key="6">
    <source>
        <dbReference type="EMBL" id="SAL37443.1"/>
    </source>
</evidence>
<dbReference type="AlphaFoldDB" id="A0A158GZX0"/>
<dbReference type="NCBIfam" id="TIGR01409">
    <property type="entry name" value="TAT_signal_seq"/>
    <property type="match status" value="1"/>
</dbReference>
<keyword evidence="3" id="KW-0813">Transport</keyword>
<feature type="domain" description="Solute-binding protein family 5" evidence="5">
    <location>
        <begin position="99"/>
        <end position="443"/>
    </location>
</feature>
<dbReference type="Gene3D" id="3.90.76.10">
    <property type="entry name" value="Dipeptide-binding Protein, Domain 1"/>
    <property type="match status" value="1"/>
</dbReference>
<gene>
    <name evidence="6" type="ORF">AWB69_03646</name>
</gene>
<evidence type="ECO:0000256" key="1">
    <source>
        <dbReference type="ARBA" id="ARBA00004196"/>
    </source>
</evidence>
<dbReference type="CDD" id="cd08503">
    <property type="entry name" value="PBP2_NikA_DppA_OppA_like_17"/>
    <property type="match status" value="1"/>
</dbReference>
<dbReference type="PANTHER" id="PTHR30290:SF10">
    <property type="entry name" value="PERIPLASMIC OLIGOPEPTIDE-BINDING PROTEIN-RELATED"/>
    <property type="match status" value="1"/>
</dbReference>
<dbReference type="Pfam" id="PF00496">
    <property type="entry name" value="SBP_bac_5"/>
    <property type="match status" value="1"/>
</dbReference>
<evidence type="ECO:0000313" key="7">
    <source>
        <dbReference type="Proteomes" id="UP000054683"/>
    </source>
</evidence>
<dbReference type="PIRSF" id="PIRSF002741">
    <property type="entry name" value="MppA"/>
    <property type="match status" value="1"/>
</dbReference>
<dbReference type="InterPro" id="IPR000914">
    <property type="entry name" value="SBP_5_dom"/>
</dbReference>
<name>A0A158GZX0_9BURK</name>
<comment type="similarity">
    <text evidence="2">Belongs to the bacterial solute-binding protein 5 family.</text>
</comment>
<evidence type="ECO:0000256" key="3">
    <source>
        <dbReference type="ARBA" id="ARBA00022448"/>
    </source>
</evidence>
<protein>
    <submittedName>
        <fullName evidence="6">Extracellular solute-binding protein</fullName>
    </submittedName>
</protein>
<comment type="subcellular location">
    <subcellularLocation>
        <location evidence="1">Cell envelope</location>
    </subcellularLocation>
</comment>
<proteinExistence type="inferred from homology"/>
<evidence type="ECO:0000256" key="2">
    <source>
        <dbReference type="ARBA" id="ARBA00005695"/>
    </source>
</evidence>